<evidence type="ECO:0000313" key="3">
    <source>
        <dbReference type="Proteomes" id="UP000032841"/>
    </source>
</evidence>
<protein>
    <recommendedName>
        <fullName evidence="1">Bacteriophage phiJL001 Gp84 C-terminal domain-containing protein</fullName>
    </recommendedName>
</protein>
<dbReference type="OrthoDB" id="6872689at2"/>
<name>W6QZY0_ECTO5</name>
<feature type="domain" description="Bacteriophage phiJL001 Gp84 C-terminal" evidence="1">
    <location>
        <begin position="188"/>
        <end position="263"/>
    </location>
</feature>
<dbReference type="KEGG" id="ppse:BN5_3838"/>
<dbReference type="eggNOG" id="COG5449">
    <property type="taxonomic scope" value="Bacteria"/>
</dbReference>
<sequence>MSSASRELSLADGQPIRLYQFSRGVLRWSYTSADRNITYNNQVFRSVRGGIGDPGIIQSGDPQADRLVITAPADLEVALLYKGAPPSDEIGLTVFDLHYGEADAWVSWAGSIATVNWPALDRCRITCLSIEASMDAPGLTDVYSRTCTAVLGDTECKVDLNQYRVTTNLQSMTGASVFSGTFAEYPDGWFSGGHIEWPIGSGEYDRRHIERHIGSELLLLGGTAGVPPGGSVRTYPGCDGLDTTCAGKFSNIDNMRAQPHLQGSSPFDGNQVW</sequence>
<dbReference type="InterPro" id="IPR018964">
    <property type="entry name" value="Phage_phiJL001_Gp84_C"/>
</dbReference>
<dbReference type="Pfam" id="PF09931">
    <property type="entry name" value="Phage_phiJL001_Gp84_N"/>
    <property type="match status" value="1"/>
</dbReference>
<dbReference type="HOGENOM" id="CLU_082042_0_0_6"/>
<dbReference type="NCBIfam" id="TIGR02218">
    <property type="entry name" value="phg_TIGR02218"/>
    <property type="match status" value="1"/>
</dbReference>
<evidence type="ECO:0000259" key="1">
    <source>
        <dbReference type="Pfam" id="PF09356"/>
    </source>
</evidence>
<dbReference type="Pfam" id="PF09356">
    <property type="entry name" value="Phage_BR0599"/>
    <property type="match status" value="1"/>
</dbReference>
<proteinExistence type="predicted"/>
<accession>W6QZY0</accession>
<dbReference type="InterPro" id="IPR011928">
    <property type="entry name" value="Phage_phiJL001_Gp84"/>
</dbReference>
<reference evidence="2 3" key="1">
    <citation type="submission" date="2013-11" db="EMBL/GenBank/DDBJ databases">
        <title>Complete genome sequence of the cyanide-degrading bacterium Pseudomonas pseudoalcaligenes CECT 5344.</title>
        <authorList>
            <person name="Wibberg D."/>
            <person name="Puehler A."/>
            <person name="Schlueter A."/>
        </authorList>
    </citation>
    <scope>NUCLEOTIDE SEQUENCE [LARGE SCALE GENOMIC DNA]</scope>
    <source>
        <strain evidence="3">CECT 5344</strain>
    </source>
</reference>
<dbReference type="AlphaFoldDB" id="W6QZY0"/>
<evidence type="ECO:0000313" key="2">
    <source>
        <dbReference type="EMBL" id="CDM42380.1"/>
    </source>
</evidence>
<dbReference type="EMBL" id="HG916826">
    <property type="protein sequence ID" value="CDM42380.1"/>
    <property type="molecule type" value="Genomic_DNA"/>
</dbReference>
<organism evidence="2 3">
    <name type="scientific">Ectopseudomonas oleovorans (strain CECT 5344)</name>
    <name type="common">Pseudomonas pseudoalcaligenes</name>
    <dbReference type="NCBI Taxonomy" id="1182590"/>
    <lineage>
        <taxon>Bacteria</taxon>
        <taxon>Pseudomonadati</taxon>
        <taxon>Pseudomonadota</taxon>
        <taxon>Gammaproteobacteria</taxon>
        <taxon>Pseudomonadales</taxon>
        <taxon>Pseudomonadaceae</taxon>
        <taxon>Ectopseudomonas</taxon>
    </lineage>
</organism>
<dbReference type="Proteomes" id="UP000032841">
    <property type="component" value="Chromosome"/>
</dbReference>
<dbReference type="RefSeq" id="WP_003463640.1">
    <property type="nucleotide sequence ID" value="NZ_HG916826.1"/>
</dbReference>
<gene>
    <name evidence="2" type="ORF">BN5_3838</name>
</gene>